<feature type="region of interest" description="Disordered" evidence="14">
    <location>
        <begin position="1322"/>
        <end position="1350"/>
    </location>
</feature>
<evidence type="ECO:0000256" key="7">
    <source>
        <dbReference type="ARBA" id="ARBA00022840"/>
    </source>
</evidence>
<dbReference type="CDD" id="cd18793">
    <property type="entry name" value="SF2_C_SNF"/>
    <property type="match status" value="1"/>
</dbReference>
<feature type="compositionally biased region" description="Low complexity" evidence="14">
    <location>
        <begin position="2127"/>
        <end position="2165"/>
    </location>
</feature>
<comment type="similarity">
    <text evidence="2">Belongs to the SNF2/RAD54 helicase family. SWR1 subfamily.</text>
</comment>
<keyword evidence="3" id="KW-0597">Phosphoprotein</keyword>
<dbReference type="InterPro" id="IPR000330">
    <property type="entry name" value="SNF2_N"/>
</dbReference>
<dbReference type="GO" id="GO:0006338">
    <property type="term" value="P:chromatin remodeling"/>
    <property type="evidence" value="ECO:0007669"/>
    <property type="project" value="TreeGrafter"/>
</dbReference>
<feature type="compositionally biased region" description="Polar residues" evidence="14">
    <location>
        <begin position="1338"/>
        <end position="1350"/>
    </location>
</feature>
<evidence type="ECO:0000256" key="12">
    <source>
        <dbReference type="ARBA" id="ARBA00023242"/>
    </source>
</evidence>
<feature type="compositionally biased region" description="Acidic residues" evidence="14">
    <location>
        <begin position="745"/>
        <end position="756"/>
    </location>
</feature>
<dbReference type="FunFam" id="3.40.50.300:FF:000529">
    <property type="entry name" value="helicase SRCAP isoform X1"/>
    <property type="match status" value="1"/>
</dbReference>
<feature type="compositionally biased region" description="Polar residues" evidence="14">
    <location>
        <begin position="220"/>
        <end position="230"/>
    </location>
</feature>
<name>A0A8J1XNK7_OWEFU</name>
<evidence type="ECO:0000256" key="1">
    <source>
        <dbReference type="ARBA" id="ARBA00004123"/>
    </source>
</evidence>
<keyword evidence="9" id="KW-0805">Transcription regulation</keyword>
<feature type="compositionally biased region" description="Acidic residues" evidence="14">
    <location>
        <begin position="644"/>
        <end position="666"/>
    </location>
</feature>
<evidence type="ECO:0000256" key="13">
    <source>
        <dbReference type="SAM" id="Coils"/>
    </source>
</evidence>
<organism evidence="15 16">
    <name type="scientific">Owenia fusiformis</name>
    <name type="common">Polychaete worm</name>
    <dbReference type="NCBI Taxonomy" id="6347"/>
    <lineage>
        <taxon>Eukaryota</taxon>
        <taxon>Metazoa</taxon>
        <taxon>Spiralia</taxon>
        <taxon>Lophotrochozoa</taxon>
        <taxon>Annelida</taxon>
        <taxon>Polychaeta</taxon>
        <taxon>Sedentaria</taxon>
        <taxon>Canalipalpata</taxon>
        <taxon>Sabellida</taxon>
        <taxon>Oweniida</taxon>
        <taxon>Oweniidae</taxon>
        <taxon>Owenia</taxon>
    </lineage>
</organism>
<proteinExistence type="inferred from homology"/>
<keyword evidence="6" id="KW-0347">Helicase</keyword>
<evidence type="ECO:0000256" key="2">
    <source>
        <dbReference type="ARBA" id="ARBA00009220"/>
    </source>
</evidence>
<dbReference type="Gene3D" id="3.40.50.10810">
    <property type="entry name" value="Tandem AAA-ATPase domain"/>
    <property type="match status" value="1"/>
</dbReference>
<feature type="compositionally biased region" description="Low complexity" evidence="14">
    <location>
        <begin position="193"/>
        <end position="219"/>
    </location>
</feature>
<feature type="compositionally biased region" description="Acidic residues" evidence="14">
    <location>
        <begin position="769"/>
        <end position="818"/>
    </location>
</feature>
<dbReference type="InterPro" id="IPR027417">
    <property type="entry name" value="P-loop_NTPase"/>
</dbReference>
<dbReference type="InterPro" id="IPR001650">
    <property type="entry name" value="Helicase_C-like"/>
</dbReference>
<protein>
    <submittedName>
        <fullName evidence="15">Uncharacterized protein</fullName>
    </submittedName>
</protein>
<dbReference type="InterPro" id="IPR038718">
    <property type="entry name" value="SNF2-like_sf"/>
</dbReference>
<keyword evidence="8" id="KW-0156">Chromatin regulator</keyword>
<comment type="caution">
    <text evidence="15">The sequence shown here is derived from an EMBL/GenBank/DDBJ whole genome shotgun (WGS) entry which is preliminary data.</text>
</comment>
<dbReference type="SUPFAM" id="SSF52540">
    <property type="entry name" value="P-loop containing nucleoside triphosphate hydrolases"/>
    <property type="match status" value="2"/>
</dbReference>
<accession>A0A8J1XNK7</accession>
<keyword evidence="5" id="KW-0378">Hydrolase</keyword>
<dbReference type="CDD" id="cd18003">
    <property type="entry name" value="DEXQc_SRCAP"/>
    <property type="match status" value="1"/>
</dbReference>
<gene>
    <name evidence="15" type="ORF">OFUS_LOCUS25544</name>
</gene>
<keyword evidence="4" id="KW-0547">Nucleotide-binding</keyword>
<dbReference type="SMART" id="SM00487">
    <property type="entry name" value="DEXDc"/>
    <property type="match status" value="1"/>
</dbReference>
<dbReference type="Pfam" id="PF00176">
    <property type="entry name" value="SNF2-rel_dom"/>
    <property type="match status" value="1"/>
</dbReference>
<dbReference type="EMBL" id="CAIIXF020000012">
    <property type="protein sequence ID" value="CAH1801796.1"/>
    <property type="molecule type" value="Genomic_DNA"/>
</dbReference>
<dbReference type="Pfam" id="PF07529">
    <property type="entry name" value="HSA"/>
    <property type="match status" value="1"/>
</dbReference>
<evidence type="ECO:0000256" key="8">
    <source>
        <dbReference type="ARBA" id="ARBA00022853"/>
    </source>
</evidence>
<feature type="compositionally biased region" description="Basic residues" evidence="14">
    <location>
        <begin position="2091"/>
        <end position="2112"/>
    </location>
</feature>
<dbReference type="GO" id="GO:0010468">
    <property type="term" value="P:regulation of gene expression"/>
    <property type="evidence" value="ECO:0007669"/>
    <property type="project" value="UniProtKB-ARBA"/>
</dbReference>
<keyword evidence="12" id="KW-0539">Nucleus</keyword>
<feature type="compositionally biased region" description="Low complexity" evidence="14">
    <location>
        <begin position="618"/>
        <end position="631"/>
    </location>
</feature>
<dbReference type="GO" id="GO:0003677">
    <property type="term" value="F:DNA binding"/>
    <property type="evidence" value="ECO:0007669"/>
    <property type="project" value="UniProtKB-KW"/>
</dbReference>
<dbReference type="Gene3D" id="3.40.50.300">
    <property type="entry name" value="P-loop containing nucleotide triphosphate hydrolases"/>
    <property type="match status" value="1"/>
</dbReference>
<dbReference type="GO" id="GO:0004386">
    <property type="term" value="F:helicase activity"/>
    <property type="evidence" value="ECO:0007669"/>
    <property type="project" value="UniProtKB-KW"/>
</dbReference>
<evidence type="ECO:0000256" key="9">
    <source>
        <dbReference type="ARBA" id="ARBA00023015"/>
    </source>
</evidence>
<dbReference type="Proteomes" id="UP000749559">
    <property type="component" value="Unassembled WGS sequence"/>
</dbReference>
<feature type="region of interest" description="Disordered" evidence="14">
    <location>
        <begin position="2219"/>
        <end position="2284"/>
    </location>
</feature>
<feature type="region of interest" description="Disordered" evidence="14">
    <location>
        <begin position="1915"/>
        <end position="1950"/>
    </location>
</feature>
<keyword evidence="11" id="KW-0804">Transcription</keyword>
<keyword evidence="13" id="KW-0175">Coiled coil</keyword>
<feature type="region of interest" description="Disordered" evidence="14">
    <location>
        <begin position="187"/>
        <end position="232"/>
    </location>
</feature>
<sequence length="2407" mass="268013">MQSGNDNDKAQNEGQDIPTTSVPIQQLIMSGIGPQATLLGHLQGIATQQASQSTLQLPGQASPQQVINAAQLSQLLRHQLSPGFATPGQVQQNITTSGPIQQQSFTSSGPAQTHESSNIQLLNQLQRQLSNPGIAPPVPQMSPPTYQASHQVAAAVESCGATVHHLGQNPSRVAMVTTASLPALSNPATPTMSLSQQQLAQLQHRRLSSSLNSSGSSNGTTRVSENTHSPIASPDRARKRIKLEHIPPPNDHIANFRKIFGEKKLNELSELKENYIENLTELFFLQNGGNYMDYIAWKKRPTPQLIAFLKSGQLDGDDEDSVGLERLINDEVKVVVSSGSNIPLMTPVAISTSLPSSVAQISQGTAVAVTPTIALPQPPPYTAIVTTGVTTASENSNESQIVNVTASISTPLTSILQNLSTATSTTTSAAASQESAVVHAPKATISAVYDKGLGSQEAIVERAKQEAQVMQRIAELRKNGLWSTRRLPKVQEPPRNKAHWDYLLEEMQWLAADFAQERKWKRVGCRKIASMVSRYHKERQNKEIRAEKEEGLRMKRIAGNLAKQIKEFWGSIEKVVQYKQNSRLEEKRKKALDLQLNFIVDQTEKYSSWLTEGLGSGPPSVKSTSVHSSPSHGDDVEFRPTETASDDEETIEKEEELDETNHEEELEALKKESEVPIEEILKNLPSEILEKPSEQSGGEESDDSGNKKKSKEEDSDFEASDESDVEDTIEKQEKHEKADDHQQELDDLNQESEMSVEELRKKYAAAYDSDFEMPDTPSESEESEDETEESQDEQSEDEEEEDEVDDEKTEEEQTEDVGMEYLLTGEKEGEKGDGDSGPNKDFNDIAEFAKTLQPTGYTFETTNVRTEVPFLLKHTLREYQHIGLEWLATMYDRKLNGILADEMGLGKTIQTIALLAHLVCKHGIWGPHLIVVPTSVMLNWEMELKKWCPSLKILTYYGNQKERKQKRQGWTKTNAFHVCITSYKLVIQDHQSFRRKKWKYFILDEAQNIKNFKSQRWQMLLNFSSQRRLLLTGTPLQNSLMELWSLMHFLMPHVFASHREFKEWFSNPLSSMVEGSREYNESLIKRLHKVLRPFLLRRLKADVEKQMPKKFEHVVMCRLSTRQRFLYDDFMGQGKTKETLASGHFMSVINILMQLRKVCNHPNLFDPRPIVSPFQTEGLTYSTPSLVLKALEKDPLDEVNPLDLHPSLADMELQLPAFMAHRVKKLQTPRPLIEEIDSQPPPAPRPRPVRLKFRSASPAPKPGTPTGRSSPFAPIQQRAASPMPGKHPVARQSPGLMVQSPSVARGASPRTVVQPAAVNTTQAEQLPGYTGPPARATFTPNSTGGTTVTSSQPITLQIHHTTQGTRFMIPSGQLSQLPAGFLQIVQTSTGQQIVCTSTQAQTAQVQAVQPLQSTPTTSSRPAVVASNTSSTVVNGPNTLTQVTSGVSIATTSSVASSSAVTIATTSVNGESVTMAAPVIPTVRPVTTSRPAVQLPTTPVTSDNQKPVVRVSPMVTTGSVAKTVSSSDTTIAKSQSSGVRPSPSPQLTTRSHTKVQAPRVKSPLYMESLETRRLEERKKKLDWIATRNKRHCNTRPVYGQDLHNAVNVLNDLKTTNLLETHPGSRLTWGGVSHVNCHNVHNGRGDIWRETDILAQMIHTPDQYLKELQDVLNRFVFCTPSVVAPPIRLHASHPPPSFVQSECFRKHVMHNELATRMKNYHKIQSNMKVQFPELRLIQYDCGKLQTLDILLRRLKSGQHRVLLFTQMTKMLDVLEQFLNYHGHRYLRLDGTTKVEQRQQLMDRFNVDKRIFVFILSTRSGGIGVNLTGADTVIFYDSDWNPTMDAQAQDRCHRIGQTRDVHIYRLISERTVEENILKKANQKRLLGDVAIEGGNFTTAFFRENTIKELFEEPSGLLSLAKEKERRQQTREERREERENKKERAPEQDSKLTEAQMEQALCNAEDDTDVQAAKLLKSEQKQELAEFDETVPWDEQEAAQIQEKEEEDSKVEQELRMLEKELTPVERYAVMFMEKQMDPVTSEELQLAQEQVEDAKKNWELNRLKTLREEEERRCELEEDEMLFTYSREDATNKVNKKSNKSNKNMQKVKKGTSRKSKSEPIVVETEQKSKVVTSSVSPTRASSRIRLSSSGSLSASQSSVELSSSKSSLRARRCHVVLEKTPPSVHSPRLRSRLNSTESNSSGSNLGASASKIVLNVPTAKADSAVKTKPQPIPKQNKSKSHVIKEQPETVLSTSAPAANETTPKAAPVSKPTTPKTLQPSSPLAWSNPNLVIRTRRARQCGNEVPQNIVPSSQPITSQNVTQVGPQRVMKVATTNQSGASNVVTMVPTTLNVPTLNLAQNKIRINPMGNLMPISAVTGQQISISGQTLSVGGQAISVGGQTLSVGGQTL</sequence>
<feature type="compositionally biased region" description="Polar residues" evidence="14">
    <location>
        <begin position="1525"/>
        <end position="1549"/>
    </location>
</feature>
<feature type="region of interest" description="Disordered" evidence="14">
    <location>
        <begin position="1525"/>
        <end position="1558"/>
    </location>
</feature>
<evidence type="ECO:0000313" key="16">
    <source>
        <dbReference type="Proteomes" id="UP000749559"/>
    </source>
</evidence>
<evidence type="ECO:0000256" key="14">
    <source>
        <dbReference type="SAM" id="MobiDB-lite"/>
    </source>
</evidence>
<feature type="region of interest" description="Disordered" evidence="14">
    <location>
        <begin position="2087"/>
        <end position="2204"/>
    </location>
</feature>
<evidence type="ECO:0000256" key="3">
    <source>
        <dbReference type="ARBA" id="ARBA00022553"/>
    </source>
</evidence>
<evidence type="ECO:0000256" key="5">
    <source>
        <dbReference type="ARBA" id="ARBA00022801"/>
    </source>
</evidence>
<reference evidence="15" key="1">
    <citation type="submission" date="2022-03" db="EMBL/GenBank/DDBJ databases">
        <authorList>
            <person name="Martin C."/>
        </authorList>
    </citation>
    <scope>NUCLEOTIDE SEQUENCE</scope>
</reference>
<keyword evidence="10" id="KW-0238">DNA-binding</keyword>
<evidence type="ECO:0000256" key="6">
    <source>
        <dbReference type="ARBA" id="ARBA00022806"/>
    </source>
</evidence>
<dbReference type="OrthoDB" id="448448at2759"/>
<feature type="region of interest" description="Disordered" evidence="14">
    <location>
        <begin position="1230"/>
        <end position="1293"/>
    </location>
</feature>
<dbReference type="GO" id="GO:0010557">
    <property type="term" value="P:positive regulation of macromolecule biosynthetic process"/>
    <property type="evidence" value="ECO:0007669"/>
    <property type="project" value="UniProtKB-ARBA"/>
</dbReference>
<evidence type="ECO:0000313" key="15">
    <source>
        <dbReference type="EMBL" id="CAH1801796.1"/>
    </source>
</evidence>
<feature type="region of interest" description="Disordered" evidence="14">
    <location>
        <begin position="130"/>
        <end position="149"/>
    </location>
</feature>
<dbReference type="Pfam" id="PF15790">
    <property type="entry name" value="EP400_N"/>
    <property type="match status" value="1"/>
</dbReference>
<dbReference type="InterPro" id="IPR014001">
    <property type="entry name" value="Helicase_ATP-bd"/>
</dbReference>
<dbReference type="InterPro" id="IPR031575">
    <property type="entry name" value="EP400_N"/>
</dbReference>
<feature type="compositionally biased region" description="Polar residues" evidence="14">
    <location>
        <begin position="2268"/>
        <end position="2284"/>
    </location>
</feature>
<dbReference type="InterPro" id="IPR049730">
    <property type="entry name" value="SNF2/RAD54-like_C"/>
</dbReference>
<dbReference type="GO" id="GO:0140096">
    <property type="term" value="F:catalytic activity, acting on a protein"/>
    <property type="evidence" value="ECO:0007669"/>
    <property type="project" value="UniProtKB-ARBA"/>
</dbReference>
<feature type="compositionally biased region" description="Basic and acidic residues" evidence="14">
    <location>
        <begin position="728"/>
        <end position="744"/>
    </location>
</feature>
<keyword evidence="16" id="KW-1185">Reference proteome</keyword>
<feature type="compositionally biased region" description="Basic and acidic residues" evidence="14">
    <location>
        <begin position="1917"/>
        <end position="1948"/>
    </location>
</feature>
<evidence type="ECO:0000256" key="10">
    <source>
        <dbReference type="ARBA" id="ARBA00023125"/>
    </source>
</evidence>
<dbReference type="InterPro" id="IPR050520">
    <property type="entry name" value="INO80/SWR1_helicase"/>
</dbReference>
<dbReference type="PANTHER" id="PTHR45685:SF1">
    <property type="entry name" value="HELICASE SRCAP"/>
    <property type="match status" value="1"/>
</dbReference>
<dbReference type="SMART" id="SM00573">
    <property type="entry name" value="HSA"/>
    <property type="match status" value="1"/>
</dbReference>
<dbReference type="SMART" id="SM00490">
    <property type="entry name" value="HELICc"/>
    <property type="match status" value="1"/>
</dbReference>
<dbReference type="InterPro" id="IPR014012">
    <property type="entry name" value="HSA_dom"/>
</dbReference>
<dbReference type="GO" id="GO:0005524">
    <property type="term" value="F:ATP binding"/>
    <property type="evidence" value="ECO:0007669"/>
    <property type="project" value="UniProtKB-KW"/>
</dbReference>
<dbReference type="PROSITE" id="PS51194">
    <property type="entry name" value="HELICASE_CTER"/>
    <property type="match status" value="1"/>
</dbReference>
<dbReference type="PROSITE" id="PS51192">
    <property type="entry name" value="HELICASE_ATP_BIND_1"/>
    <property type="match status" value="1"/>
</dbReference>
<dbReference type="GO" id="GO:0042393">
    <property type="term" value="F:histone binding"/>
    <property type="evidence" value="ECO:0007669"/>
    <property type="project" value="TreeGrafter"/>
</dbReference>
<comment type="subcellular location">
    <subcellularLocation>
        <location evidence="1">Nucleus</location>
    </subcellularLocation>
</comment>
<dbReference type="PROSITE" id="PS51204">
    <property type="entry name" value="HSA"/>
    <property type="match status" value="1"/>
</dbReference>
<feature type="region of interest" description="Disordered" evidence="14">
    <location>
        <begin position="611"/>
        <end position="820"/>
    </location>
</feature>
<evidence type="ECO:0000256" key="4">
    <source>
        <dbReference type="ARBA" id="ARBA00022741"/>
    </source>
</evidence>
<dbReference type="FunFam" id="3.40.50.10810:FF:000005">
    <property type="entry name" value="Photoperiod-independent early flowering 1"/>
    <property type="match status" value="1"/>
</dbReference>
<dbReference type="GO" id="GO:0000812">
    <property type="term" value="C:Swr1 complex"/>
    <property type="evidence" value="ECO:0007669"/>
    <property type="project" value="TreeGrafter"/>
</dbReference>
<dbReference type="GO" id="GO:0016887">
    <property type="term" value="F:ATP hydrolysis activity"/>
    <property type="evidence" value="ECO:0007669"/>
    <property type="project" value="TreeGrafter"/>
</dbReference>
<feature type="compositionally biased region" description="Polar residues" evidence="14">
    <location>
        <begin position="2247"/>
        <end position="2260"/>
    </location>
</feature>
<feature type="coiled-coil region" evidence="13">
    <location>
        <begin position="1997"/>
        <end position="2077"/>
    </location>
</feature>
<feature type="non-terminal residue" evidence="15">
    <location>
        <position position="2407"/>
    </location>
</feature>
<feature type="compositionally biased region" description="Acidic residues" evidence="14">
    <location>
        <begin position="713"/>
        <end position="727"/>
    </location>
</feature>
<dbReference type="Pfam" id="PF00271">
    <property type="entry name" value="Helicase_C"/>
    <property type="match status" value="1"/>
</dbReference>
<keyword evidence="7" id="KW-0067">ATP-binding</keyword>
<dbReference type="PANTHER" id="PTHR45685">
    <property type="entry name" value="HELICASE SRCAP-RELATED"/>
    <property type="match status" value="1"/>
</dbReference>
<evidence type="ECO:0000256" key="11">
    <source>
        <dbReference type="ARBA" id="ARBA00023163"/>
    </source>
</evidence>